<organism evidence="16 17">
    <name type="scientific">Chaetoceros tenuissimus</name>
    <dbReference type="NCBI Taxonomy" id="426638"/>
    <lineage>
        <taxon>Eukaryota</taxon>
        <taxon>Sar</taxon>
        <taxon>Stramenopiles</taxon>
        <taxon>Ochrophyta</taxon>
        <taxon>Bacillariophyta</taxon>
        <taxon>Coscinodiscophyceae</taxon>
        <taxon>Chaetocerotophycidae</taxon>
        <taxon>Chaetocerotales</taxon>
        <taxon>Chaetocerotaceae</taxon>
        <taxon>Chaetoceros</taxon>
    </lineage>
</organism>
<evidence type="ECO:0000256" key="3">
    <source>
        <dbReference type="ARBA" id="ARBA00008025"/>
    </source>
</evidence>
<evidence type="ECO:0000256" key="7">
    <source>
        <dbReference type="ARBA" id="ARBA00022927"/>
    </source>
</evidence>
<evidence type="ECO:0000256" key="13">
    <source>
        <dbReference type="SAM" id="Phobius"/>
    </source>
</evidence>
<keyword evidence="4" id="KW-0813">Transport</keyword>
<evidence type="ECO:0000313" key="17">
    <source>
        <dbReference type="Proteomes" id="UP001054902"/>
    </source>
</evidence>
<dbReference type="CDD" id="cd15866">
    <property type="entry name" value="R-SNARE_SEC22"/>
    <property type="match status" value="1"/>
</dbReference>
<feature type="domain" description="Longin" evidence="14">
    <location>
        <begin position="7"/>
        <end position="96"/>
    </location>
</feature>
<reference evidence="16 17" key="1">
    <citation type="journal article" date="2021" name="Sci. Rep.">
        <title>The genome of the diatom Chaetoceros tenuissimus carries an ancient integrated fragment of an extant virus.</title>
        <authorList>
            <person name="Hongo Y."/>
            <person name="Kimura K."/>
            <person name="Takaki Y."/>
            <person name="Yoshida Y."/>
            <person name="Baba S."/>
            <person name="Kobayashi G."/>
            <person name="Nagasaki K."/>
            <person name="Hano T."/>
            <person name="Tomaru Y."/>
        </authorList>
    </citation>
    <scope>NUCLEOTIDE SEQUENCE [LARGE SCALE GENOMIC DNA]</scope>
    <source>
        <strain evidence="16 17">NIES-3715</strain>
    </source>
</reference>
<dbReference type="GO" id="GO:0005484">
    <property type="term" value="F:SNAP receptor activity"/>
    <property type="evidence" value="ECO:0007669"/>
    <property type="project" value="InterPro"/>
</dbReference>
<dbReference type="SUPFAM" id="SSF58038">
    <property type="entry name" value="SNARE fusion complex"/>
    <property type="match status" value="1"/>
</dbReference>
<dbReference type="PANTHER" id="PTHR45837">
    <property type="entry name" value="VESICLE-TRAFFICKING PROTEIN SEC22B"/>
    <property type="match status" value="1"/>
</dbReference>
<dbReference type="Gene3D" id="1.20.5.110">
    <property type="match status" value="1"/>
</dbReference>
<keyword evidence="6" id="KW-0256">Endoplasmic reticulum</keyword>
<dbReference type="SUPFAM" id="SSF64356">
    <property type="entry name" value="SNARE-like"/>
    <property type="match status" value="1"/>
</dbReference>
<evidence type="ECO:0000256" key="8">
    <source>
        <dbReference type="ARBA" id="ARBA00022989"/>
    </source>
</evidence>
<dbReference type="SMART" id="SM01270">
    <property type="entry name" value="Longin"/>
    <property type="match status" value="1"/>
</dbReference>
<dbReference type="GO" id="GO:0000139">
    <property type="term" value="C:Golgi membrane"/>
    <property type="evidence" value="ECO:0007669"/>
    <property type="project" value="UniProtKB-SubCell"/>
</dbReference>
<evidence type="ECO:0000259" key="15">
    <source>
        <dbReference type="PROSITE" id="PS50892"/>
    </source>
</evidence>
<dbReference type="InterPro" id="IPR011012">
    <property type="entry name" value="Longin-like_dom_sf"/>
</dbReference>
<evidence type="ECO:0000256" key="9">
    <source>
        <dbReference type="ARBA" id="ARBA00023034"/>
    </source>
</evidence>
<proteinExistence type="inferred from homology"/>
<dbReference type="PROSITE" id="PS50892">
    <property type="entry name" value="V_SNARE"/>
    <property type="match status" value="1"/>
</dbReference>
<keyword evidence="5 13" id="KW-0812">Transmembrane</keyword>
<keyword evidence="11 13" id="KW-0472">Membrane</keyword>
<feature type="domain" description="V-SNARE coiled-coil homology" evidence="15">
    <location>
        <begin position="144"/>
        <end position="200"/>
    </location>
</feature>
<accession>A0AAD3H2N5</accession>
<dbReference type="Pfam" id="PF13774">
    <property type="entry name" value="Longin"/>
    <property type="match status" value="1"/>
</dbReference>
<evidence type="ECO:0000256" key="12">
    <source>
        <dbReference type="PROSITE-ProRule" id="PRU00290"/>
    </source>
</evidence>
<sequence length="225" mass="25655">MPPLLTFVARRSDGLILVSSFANTTENLDVEKKQAKEILRNINSNGRATSKMKIETSTNKTFYYLIHGEICYLTLTESAYPKRLAFLYLEEINECFCEYMIKSHGNDNYISVISTTGRPFAFISAEPLIQRKQREFVDPKSTANNNKLQNDLAEIHTILSQNISDVLDRGEKLENVSQISSNLMSESKKFKWGTKKLGWKAKVNTYAPIAAMGLFILVVLYLKFF</sequence>
<keyword evidence="8 13" id="KW-1133">Transmembrane helix</keyword>
<dbReference type="EMBL" id="BLLK01000027">
    <property type="protein sequence ID" value="GFH48362.1"/>
    <property type="molecule type" value="Genomic_DNA"/>
</dbReference>
<feature type="transmembrane region" description="Helical" evidence="13">
    <location>
        <begin position="205"/>
        <end position="224"/>
    </location>
</feature>
<dbReference type="CDD" id="cd14824">
    <property type="entry name" value="Longin"/>
    <property type="match status" value="1"/>
</dbReference>
<comment type="caution">
    <text evidence="16">The sequence shown here is derived from an EMBL/GenBank/DDBJ whole genome shotgun (WGS) entry which is preliminary data.</text>
</comment>
<protein>
    <submittedName>
        <fullName evidence="16">Uncharacterized protein</fullName>
    </submittedName>
</protein>
<keyword evidence="10 12" id="KW-0175">Coiled coil</keyword>
<dbReference type="GO" id="GO:0006890">
    <property type="term" value="P:retrograde vesicle-mediated transport, Golgi to endoplasmic reticulum"/>
    <property type="evidence" value="ECO:0007669"/>
    <property type="project" value="InterPro"/>
</dbReference>
<dbReference type="InterPro" id="IPR042855">
    <property type="entry name" value="V_SNARE_CC"/>
</dbReference>
<dbReference type="AlphaFoldDB" id="A0AAD3H2N5"/>
<dbReference type="GO" id="GO:0006888">
    <property type="term" value="P:endoplasmic reticulum to Golgi vesicle-mediated transport"/>
    <property type="evidence" value="ECO:0007669"/>
    <property type="project" value="InterPro"/>
</dbReference>
<gene>
    <name evidence="16" type="ORF">CTEN210_04838</name>
</gene>
<dbReference type="GO" id="GO:0015031">
    <property type="term" value="P:protein transport"/>
    <property type="evidence" value="ECO:0007669"/>
    <property type="project" value="UniProtKB-KW"/>
</dbReference>
<dbReference type="Proteomes" id="UP001054902">
    <property type="component" value="Unassembled WGS sequence"/>
</dbReference>
<evidence type="ECO:0000256" key="11">
    <source>
        <dbReference type="ARBA" id="ARBA00023136"/>
    </source>
</evidence>
<evidence type="ECO:0000256" key="5">
    <source>
        <dbReference type="ARBA" id="ARBA00022692"/>
    </source>
</evidence>
<keyword evidence="9" id="KW-0333">Golgi apparatus</keyword>
<dbReference type="PROSITE" id="PS50859">
    <property type="entry name" value="LONGIN"/>
    <property type="match status" value="1"/>
</dbReference>
<keyword evidence="17" id="KW-1185">Reference proteome</keyword>
<evidence type="ECO:0000259" key="14">
    <source>
        <dbReference type="PROSITE" id="PS50859"/>
    </source>
</evidence>
<dbReference type="InterPro" id="IPR044565">
    <property type="entry name" value="Sec22"/>
</dbReference>
<evidence type="ECO:0000256" key="10">
    <source>
        <dbReference type="ARBA" id="ARBA00023054"/>
    </source>
</evidence>
<evidence type="ECO:0000256" key="6">
    <source>
        <dbReference type="ARBA" id="ARBA00022824"/>
    </source>
</evidence>
<dbReference type="Gene3D" id="3.30.450.50">
    <property type="entry name" value="Longin domain"/>
    <property type="match status" value="1"/>
</dbReference>
<dbReference type="Pfam" id="PF00957">
    <property type="entry name" value="Synaptobrevin"/>
    <property type="match status" value="1"/>
</dbReference>
<evidence type="ECO:0000256" key="4">
    <source>
        <dbReference type="ARBA" id="ARBA00022448"/>
    </source>
</evidence>
<comment type="subcellular location">
    <subcellularLocation>
        <location evidence="1">Endoplasmic reticulum membrane</location>
        <topology evidence="1">Single-pass type IV membrane protein</topology>
    </subcellularLocation>
    <subcellularLocation>
        <location evidence="2">Golgi apparatus membrane</location>
    </subcellularLocation>
</comment>
<dbReference type="GO" id="GO:0005789">
    <property type="term" value="C:endoplasmic reticulum membrane"/>
    <property type="evidence" value="ECO:0007669"/>
    <property type="project" value="UniProtKB-SubCell"/>
</dbReference>
<name>A0AAD3H2N5_9STRA</name>
<dbReference type="InterPro" id="IPR010908">
    <property type="entry name" value="Longin_dom"/>
</dbReference>
<evidence type="ECO:0000313" key="16">
    <source>
        <dbReference type="EMBL" id="GFH48362.1"/>
    </source>
</evidence>
<comment type="similarity">
    <text evidence="3">Belongs to the synaptobrevin family.</text>
</comment>
<evidence type="ECO:0000256" key="1">
    <source>
        <dbReference type="ARBA" id="ARBA00004163"/>
    </source>
</evidence>
<evidence type="ECO:0000256" key="2">
    <source>
        <dbReference type="ARBA" id="ARBA00004394"/>
    </source>
</evidence>
<keyword evidence="7" id="KW-0653">Protein transport</keyword>